<dbReference type="EMBL" id="HE806323">
    <property type="protein sequence ID" value="CCH62642.1"/>
    <property type="molecule type" value="Genomic_DNA"/>
</dbReference>
<dbReference type="eggNOG" id="ENOG502QSIQ">
    <property type="taxonomic scope" value="Eukaryota"/>
</dbReference>
<keyword evidence="1" id="KW-0472">Membrane</keyword>
<dbReference type="OrthoDB" id="2248014at2759"/>
<dbReference type="GO" id="GO:0005741">
    <property type="term" value="C:mitochondrial outer membrane"/>
    <property type="evidence" value="ECO:0007669"/>
    <property type="project" value="EnsemblFungi"/>
</dbReference>
<evidence type="ECO:0000259" key="2">
    <source>
        <dbReference type="PROSITE" id="PS50235"/>
    </source>
</evidence>
<evidence type="ECO:0000313" key="4">
    <source>
        <dbReference type="Proteomes" id="UP000002866"/>
    </source>
</evidence>
<dbReference type="InterPro" id="IPR028889">
    <property type="entry name" value="USP"/>
</dbReference>
<dbReference type="InterPro" id="IPR038765">
    <property type="entry name" value="Papain-like_cys_pep_sf"/>
</dbReference>
<reference evidence="3 4" key="1">
    <citation type="journal article" date="2011" name="Proc. Natl. Acad. Sci. U.S.A.">
        <title>Evolutionary erosion of yeast sex chromosomes by mating-type switching accidents.</title>
        <authorList>
            <person name="Gordon J.L."/>
            <person name="Armisen D."/>
            <person name="Proux-Wera E."/>
            <person name="Oheigeartaigh S.S."/>
            <person name="Byrne K.P."/>
            <person name="Wolfe K.H."/>
        </authorList>
    </citation>
    <scope>NUCLEOTIDE SEQUENCE [LARGE SCALE GENOMIC DNA]</scope>
    <source>
        <strain evidence="4">ATCC 34711 / CBS 6284 / DSM 70876 / NBRC 10599 / NRRL Y-10934 / UCD 77-7</strain>
    </source>
</reference>
<dbReference type="PANTHER" id="PTHR24006">
    <property type="entry name" value="UBIQUITIN CARBOXYL-TERMINAL HYDROLASE"/>
    <property type="match status" value="1"/>
</dbReference>
<protein>
    <recommendedName>
        <fullName evidence="2">USP domain-containing protein</fullName>
    </recommendedName>
</protein>
<name>I2H8E0_HENB6</name>
<dbReference type="SUPFAM" id="SSF54001">
    <property type="entry name" value="Cysteine proteinases"/>
    <property type="match status" value="1"/>
</dbReference>
<dbReference type="HOGENOM" id="CLU_023181_0_0_1"/>
<dbReference type="PROSITE" id="PS00972">
    <property type="entry name" value="USP_1"/>
    <property type="match status" value="1"/>
</dbReference>
<feature type="domain" description="USP" evidence="2">
    <location>
        <begin position="69"/>
        <end position="481"/>
    </location>
</feature>
<dbReference type="OMA" id="ICQIRAI"/>
<dbReference type="AlphaFoldDB" id="I2H8E0"/>
<gene>
    <name evidence="3" type="primary">TBLA0H03600</name>
    <name evidence="3" type="ORF">TBLA_0H03600</name>
</gene>
<dbReference type="InParanoid" id="I2H8E0"/>
<proteinExistence type="predicted"/>
<dbReference type="GeneID" id="14497799"/>
<keyword evidence="1" id="KW-1133">Transmembrane helix</keyword>
<dbReference type="RefSeq" id="XP_004182161.1">
    <property type="nucleotide sequence ID" value="XM_004182113.1"/>
</dbReference>
<organism evidence="3 4">
    <name type="scientific">Henningerozyma blattae (strain ATCC 34711 / CBS 6284 / DSM 70876 / NBRC 10599 / NRRL Y-10934 / UCD 77-7)</name>
    <name type="common">Yeast</name>
    <name type="synonym">Tetrapisispora blattae</name>
    <dbReference type="NCBI Taxonomy" id="1071380"/>
    <lineage>
        <taxon>Eukaryota</taxon>
        <taxon>Fungi</taxon>
        <taxon>Dikarya</taxon>
        <taxon>Ascomycota</taxon>
        <taxon>Saccharomycotina</taxon>
        <taxon>Saccharomycetes</taxon>
        <taxon>Saccharomycetales</taxon>
        <taxon>Saccharomycetaceae</taxon>
        <taxon>Henningerozyma</taxon>
    </lineage>
</organism>
<dbReference type="FunCoup" id="I2H8E0">
    <property type="interactions" value="40"/>
</dbReference>
<dbReference type="InterPro" id="IPR050164">
    <property type="entry name" value="Peptidase_C19"/>
</dbReference>
<dbReference type="CDD" id="cd02662">
    <property type="entry name" value="Peptidase_C19F"/>
    <property type="match status" value="1"/>
</dbReference>
<keyword evidence="4" id="KW-1185">Reference proteome</keyword>
<dbReference type="GO" id="GO:0005634">
    <property type="term" value="C:nucleus"/>
    <property type="evidence" value="ECO:0007669"/>
    <property type="project" value="TreeGrafter"/>
</dbReference>
<dbReference type="GO" id="GO:0016579">
    <property type="term" value="P:protein deubiquitination"/>
    <property type="evidence" value="ECO:0007669"/>
    <property type="project" value="InterPro"/>
</dbReference>
<sequence>MSLVNTVMHSFKNHSLFRQIFQTENKLIKYGSLGLVTCLISYVLGPDIFRVLFRSSGNKASLRYDKYTTGLINKGNDCFINSSLQGLAGSQRFNHYLNSVLRCLKFLNENPKQEGNRYALPLHQVMAEFIYDLQAPTFLNTVESSDKIIVTMESIFKQKMSRRQNDAQEFTQLLLEVLHNEYQELIRLMNFITNNLDIPTYPFEGKYCHELTCLKCGRNSEVKMFDFDILTLNLPAQPSISLDELISGSNSDVIEGFSCTVCKVSAILGGTGTHNPNTRSLIKSLKEIFPELKINTELDEPLNSFVDSYSHDGVITRNIKSTIVKKTVFVEVPDILLIHLTRSMFNGMSYTRNACKIAYDEKLLLEHQLVMDGVSVMRNNIQYTLSSAIKHSGSHSMGHYQCYRRKLFSKRFEPIDLTLEPSPGTGRNISKTNKETITFKRTPTVKRYPFWWICDSRTKECPLRSVLDEQKSVYLLYYDKKH</sequence>
<evidence type="ECO:0000313" key="3">
    <source>
        <dbReference type="EMBL" id="CCH62642.1"/>
    </source>
</evidence>
<feature type="transmembrane region" description="Helical" evidence="1">
    <location>
        <begin position="27"/>
        <end position="45"/>
    </location>
</feature>
<dbReference type="InterPro" id="IPR001394">
    <property type="entry name" value="Peptidase_C19_UCH"/>
</dbReference>
<accession>I2H8E0</accession>
<dbReference type="Gene3D" id="3.90.70.10">
    <property type="entry name" value="Cysteine proteinases"/>
    <property type="match status" value="1"/>
</dbReference>
<dbReference type="GO" id="GO:0005829">
    <property type="term" value="C:cytosol"/>
    <property type="evidence" value="ECO:0007669"/>
    <property type="project" value="TreeGrafter"/>
</dbReference>
<dbReference type="GO" id="GO:0004843">
    <property type="term" value="F:cysteine-type deubiquitinase activity"/>
    <property type="evidence" value="ECO:0007669"/>
    <property type="project" value="InterPro"/>
</dbReference>
<evidence type="ECO:0000256" key="1">
    <source>
        <dbReference type="SAM" id="Phobius"/>
    </source>
</evidence>
<keyword evidence="1" id="KW-0812">Transmembrane</keyword>
<dbReference type="InterPro" id="IPR018200">
    <property type="entry name" value="USP_CS"/>
</dbReference>
<dbReference type="Pfam" id="PF00443">
    <property type="entry name" value="UCH"/>
    <property type="match status" value="1"/>
</dbReference>
<dbReference type="STRING" id="1071380.I2H8E0"/>
<dbReference type="KEGG" id="tbl:TBLA_0H03600"/>
<dbReference type="Proteomes" id="UP000002866">
    <property type="component" value="Chromosome 8"/>
</dbReference>
<dbReference type="PROSITE" id="PS50235">
    <property type="entry name" value="USP_3"/>
    <property type="match status" value="1"/>
</dbReference>